<organism evidence="15 16">
    <name type="scientific">Steroidobacter flavus</name>
    <dbReference type="NCBI Taxonomy" id="1842136"/>
    <lineage>
        <taxon>Bacteria</taxon>
        <taxon>Pseudomonadati</taxon>
        <taxon>Pseudomonadota</taxon>
        <taxon>Gammaproteobacteria</taxon>
        <taxon>Steroidobacterales</taxon>
        <taxon>Steroidobacteraceae</taxon>
        <taxon>Steroidobacter</taxon>
    </lineage>
</organism>
<dbReference type="InterPro" id="IPR011662">
    <property type="entry name" value="Secretin/TonB_short_N"/>
</dbReference>
<comment type="subcellular location">
    <subcellularLocation>
        <location evidence="1 11">Cell outer membrane</location>
        <topology evidence="1 11">Multi-pass membrane protein</topology>
    </subcellularLocation>
</comment>
<keyword evidence="13" id="KW-0732">Signal</keyword>
<dbReference type="CDD" id="cd01347">
    <property type="entry name" value="ligand_gated_channel"/>
    <property type="match status" value="1"/>
</dbReference>
<gene>
    <name evidence="15" type="ORF">ACFPN2_30545</name>
</gene>
<evidence type="ECO:0000256" key="1">
    <source>
        <dbReference type="ARBA" id="ARBA00004571"/>
    </source>
</evidence>
<dbReference type="Gene3D" id="2.40.170.20">
    <property type="entry name" value="TonB-dependent receptor, beta-barrel domain"/>
    <property type="match status" value="1"/>
</dbReference>
<evidence type="ECO:0000259" key="14">
    <source>
        <dbReference type="SMART" id="SM00965"/>
    </source>
</evidence>
<evidence type="ECO:0000256" key="5">
    <source>
        <dbReference type="ARBA" id="ARBA00022692"/>
    </source>
</evidence>
<dbReference type="Pfam" id="PF07715">
    <property type="entry name" value="Plug"/>
    <property type="match status" value="1"/>
</dbReference>
<comment type="caution">
    <text evidence="15">The sequence shown here is derived from an EMBL/GenBank/DDBJ whole genome shotgun (WGS) entry which is preliminary data.</text>
</comment>
<dbReference type="SMART" id="SM00965">
    <property type="entry name" value="STN"/>
    <property type="match status" value="1"/>
</dbReference>
<keyword evidence="8 12" id="KW-0798">TonB box</keyword>
<accession>A0ABV8T0L4</accession>
<evidence type="ECO:0000256" key="11">
    <source>
        <dbReference type="PROSITE-ProRule" id="PRU01360"/>
    </source>
</evidence>
<dbReference type="Pfam" id="PF00593">
    <property type="entry name" value="TonB_dep_Rec_b-barrel"/>
    <property type="match status" value="1"/>
</dbReference>
<dbReference type="EMBL" id="JBHSDU010000015">
    <property type="protein sequence ID" value="MFC4313456.1"/>
    <property type="molecule type" value="Genomic_DNA"/>
</dbReference>
<evidence type="ECO:0000256" key="7">
    <source>
        <dbReference type="ARBA" id="ARBA00023065"/>
    </source>
</evidence>
<evidence type="ECO:0000256" key="10">
    <source>
        <dbReference type="ARBA" id="ARBA00023237"/>
    </source>
</evidence>
<keyword evidence="10 11" id="KW-0998">Cell outer membrane</keyword>
<evidence type="ECO:0000256" key="6">
    <source>
        <dbReference type="ARBA" id="ARBA00023004"/>
    </source>
</evidence>
<evidence type="ECO:0000256" key="4">
    <source>
        <dbReference type="ARBA" id="ARBA00022496"/>
    </source>
</evidence>
<evidence type="ECO:0000256" key="8">
    <source>
        <dbReference type="ARBA" id="ARBA00023077"/>
    </source>
</evidence>
<evidence type="ECO:0000256" key="13">
    <source>
        <dbReference type="SAM" id="SignalP"/>
    </source>
</evidence>
<feature type="domain" description="Secretin/TonB short N-terminal" evidence="14">
    <location>
        <begin position="50"/>
        <end position="101"/>
    </location>
</feature>
<dbReference type="InterPro" id="IPR039426">
    <property type="entry name" value="TonB-dep_rcpt-like"/>
</dbReference>
<dbReference type="PANTHER" id="PTHR32552:SF81">
    <property type="entry name" value="TONB-DEPENDENT OUTER MEMBRANE RECEPTOR"/>
    <property type="match status" value="1"/>
</dbReference>
<keyword evidence="15" id="KW-0675">Receptor</keyword>
<evidence type="ECO:0000256" key="3">
    <source>
        <dbReference type="ARBA" id="ARBA00022452"/>
    </source>
</evidence>
<keyword evidence="5 11" id="KW-0812">Transmembrane</keyword>
<dbReference type="RefSeq" id="WP_380603789.1">
    <property type="nucleotide sequence ID" value="NZ_JBHSDU010000015.1"/>
</dbReference>
<dbReference type="InterPro" id="IPR012910">
    <property type="entry name" value="Plug_dom"/>
</dbReference>
<evidence type="ECO:0000313" key="16">
    <source>
        <dbReference type="Proteomes" id="UP001595904"/>
    </source>
</evidence>
<evidence type="ECO:0000256" key="2">
    <source>
        <dbReference type="ARBA" id="ARBA00022448"/>
    </source>
</evidence>
<protein>
    <submittedName>
        <fullName evidence="15">TonB-dependent receptor domain-containing protein</fullName>
    </submittedName>
</protein>
<dbReference type="SUPFAM" id="SSF56935">
    <property type="entry name" value="Porins"/>
    <property type="match status" value="1"/>
</dbReference>
<keyword evidence="3 11" id="KW-1134">Transmembrane beta strand</keyword>
<feature type="signal peptide" evidence="13">
    <location>
        <begin position="1"/>
        <end position="26"/>
    </location>
</feature>
<dbReference type="InterPro" id="IPR000531">
    <property type="entry name" value="Beta-barrel_TonB"/>
</dbReference>
<keyword evidence="9 11" id="KW-0472">Membrane</keyword>
<dbReference type="InterPro" id="IPR036942">
    <property type="entry name" value="Beta-barrel_TonB_sf"/>
</dbReference>
<reference evidence="16" key="1">
    <citation type="journal article" date="2019" name="Int. J. Syst. Evol. Microbiol.">
        <title>The Global Catalogue of Microorganisms (GCM) 10K type strain sequencing project: providing services to taxonomists for standard genome sequencing and annotation.</title>
        <authorList>
            <consortium name="The Broad Institute Genomics Platform"/>
            <consortium name="The Broad Institute Genome Sequencing Center for Infectious Disease"/>
            <person name="Wu L."/>
            <person name="Ma J."/>
        </authorList>
    </citation>
    <scope>NUCLEOTIDE SEQUENCE [LARGE SCALE GENOMIC DNA]</scope>
    <source>
        <strain evidence="16">CGMCC 1.10759</strain>
    </source>
</reference>
<dbReference type="Gene3D" id="3.55.50.30">
    <property type="match status" value="1"/>
</dbReference>
<keyword evidence="4" id="KW-0410">Iron transport</keyword>
<dbReference type="Proteomes" id="UP001595904">
    <property type="component" value="Unassembled WGS sequence"/>
</dbReference>
<evidence type="ECO:0000256" key="9">
    <source>
        <dbReference type="ARBA" id="ARBA00023136"/>
    </source>
</evidence>
<evidence type="ECO:0000256" key="12">
    <source>
        <dbReference type="RuleBase" id="RU003357"/>
    </source>
</evidence>
<dbReference type="PANTHER" id="PTHR32552">
    <property type="entry name" value="FERRICHROME IRON RECEPTOR-RELATED"/>
    <property type="match status" value="1"/>
</dbReference>
<dbReference type="PROSITE" id="PS52016">
    <property type="entry name" value="TONB_DEPENDENT_REC_3"/>
    <property type="match status" value="1"/>
</dbReference>
<evidence type="ECO:0000313" key="15">
    <source>
        <dbReference type="EMBL" id="MFC4313456.1"/>
    </source>
</evidence>
<keyword evidence="6" id="KW-0408">Iron</keyword>
<comment type="similarity">
    <text evidence="11 12">Belongs to the TonB-dependent receptor family.</text>
</comment>
<proteinExistence type="inferred from homology"/>
<sequence length="841" mass="91782">MRSLRDTISTVLCGALLAATAQTSQAADTINLEAAPLNHALMNFATMCGITITVPADLARNRLSEPLRGERCGEVALQRLLQGSGLSYKKAPDGGIAIVAIPPSMRTAAAVTPAPHRLAAAAAPAPQAKSDESPILEEVTVTAGKRGEERLQDVPVSITALSQETIVQAGMDNFLDYARSVPGVGFKITSPAGGRDDLRGGRRVNIRGIESGFDSVPTTAFYLDEAPVPVMDPKLFDVERIEVLRGPQGTLYGANSMGGTVRVVLNKPRLDDYFYDAEVTASATAHGDEGYRVNSMVNAPLIEDKVALRGVMFYRDEGGYIDNVLSLEPSTTRVNVQRDINTERSWGARLAATIQATDQLTITPSVFRQETDIEGTPSYLEDMGDLRLLAREIPEEQSNNFTLSAVEVKYDFGNGFELFSATSYFESLTLVTEDLTYGNTAYYGPAPDGTPRTTWAFTEIENKRFSEEVRLSYRSDNWGGVIGAFYLDEDRDFWQDFPVGDMADIYPDLTSLFTGTQNNDEQQVAVFGEASMNVTDAVRVTAGARWFDGKQRQLTNYDHSPQFGRGSDSAVSPKLQVDYHVNEDNMLYVSGAKGFRPGGANNIVPLDDQACVDGLAELGLTHAPSDFNADELTSYELGWKAELADRRVRLNTSAYFIDWKDVQKTVQMFNCGFSFIGNIGAAESKGAEVEFAATPINGLDLSASAGYTDAQYTKTNLEAGVMAGDPFPIVPQWTASASVQYRFSIIGGRSAHVRADAQYVDKSISDFFSQEGLPVVQPSYELVNMRFGMDLTERLAVTVSVDNVFDERPVLDTVDYGPPYGYITSTSRPRTFGLTFRYSGR</sequence>
<keyword evidence="2 11" id="KW-0813">Transport</keyword>
<keyword evidence="16" id="KW-1185">Reference proteome</keyword>
<feature type="chain" id="PRO_5046595469" evidence="13">
    <location>
        <begin position="27"/>
        <end position="841"/>
    </location>
</feature>
<name>A0ABV8T0L4_9GAMM</name>
<keyword evidence="7" id="KW-0406">Ion transport</keyword>